<reference evidence="3" key="1">
    <citation type="submission" date="2019-04" db="EMBL/GenBank/DDBJ databases">
        <title>Sequencing of skin fungus with MAO and IRED activity.</title>
        <authorList>
            <person name="Marsaioli A.J."/>
            <person name="Bonatto J.M.C."/>
            <person name="Reis Junior O."/>
        </authorList>
    </citation>
    <scope>NUCLEOTIDE SEQUENCE</scope>
    <source>
        <strain evidence="3">30M1</strain>
    </source>
</reference>
<dbReference type="InterPro" id="IPR005302">
    <property type="entry name" value="MoCF_Sase_C"/>
</dbReference>
<dbReference type="AlphaFoldDB" id="A0A9P4WCU6"/>
<dbReference type="InterPro" id="IPR005303">
    <property type="entry name" value="MOCOS_middle"/>
</dbReference>
<dbReference type="SUPFAM" id="SSF141673">
    <property type="entry name" value="MOSC N-terminal domain-like"/>
    <property type="match status" value="1"/>
</dbReference>
<dbReference type="GO" id="GO:0003824">
    <property type="term" value="F:catalytic activity"/>
    <property type="evidence" value="ECO:0007669"/>
    <property type="project" value="InterPro"/>
</dbReference>
<comment type="caution">
    <text evidence="3">The sequence shown here is derived from an EMBL/GenBank/DDBJ whole genome shotgun (WGS) entry which is preliminary data.</text>
</comment>
<dbReference type="PANTHER" id="PTHR14237:SF34">
    <property type="entry name" value="MOSC DOMAIN PROTEIN (AFU_ORTHOLOGUE AFUA_2G07820)"/>
    <property type="match status" value="1"/>
</dbReference>
<dbReference type="GO" id="GO:0030170">
    <property type="term" value="F:pyridoxal phosphate binding"/>
    <property type="evidence" value="ECO:0007669"/>
    <property type="project" value="InterPro"/>
</dbReference>
<organism evidence="3 4">
    <name type="scientific">Curvularia kusanoi</name>
    <name type="common">Cochliobolus kusanoi</name>
    <dbReference type="NCBI Taxonomy" id="90978"/>
    <lineage>
        <taxon>Eukaryota</taxon>
        <taxon>Fungi</taxon>
        <taxon>Dikarya</taxon>
        <taxon>Ascomycota</taxon>
        <taxon>Pezizomycotina</taxon>
        <taxon>Dothideomycetes</taxon>
        <taxon>Pleosporomycetidae</taxon>
        <taxon>Pleosporales</taxon>
        <taxon>Pleosporineae</taxon>
        <taxon>Pleosporaceae</taxon>
        <taxon>Curvularia</taxon>
    </lineage>
</organism>
<keyword evidence="1" id="KW-1133">Transmembrane helix</keyword>
<dbReference type="PANTHER" id="PTHR14237">
    <property type="entry name" value="MOLYBDOPTERIN COFACTOR SULFURASE MOSC"/>
    <property type="match status" value="1"/>
</dbReference>
<keyword evidence="4" id="KW-1185">Reference proteome</keyword>
<keyword evidence="1" id="KW-0812">Transmembrane</keyword>
<evidence type="ECO:0000256" key="1">
    <source>
        <dbReference type="SAM" id="Phobius"/>
    </source>
</evidence>
<dbReference type="Pfam" id="PF03473">
    <property type="entry name" value="MOSC"/>
    <property type="match status" value="1"/>
</dbReference>
<dbReference type="PROSITE" id="PS51340">
    <property type="entry name" value="MOSC"/>
    <property type="match status" value="1"/>
</dbReference>
<dbReference type="Pfam" id="PF03476">
    <property type="entry name" value="MOSC_N"/>
    <property type="match status" value="1"/>
</dbReference>
<proteinExistence type="predicted"/>
<dbReference type="OrthoDB" id="17255at2759"/>
<feature type="transmembrane region" description="Helical" evidence="1">
    <location>
        <begin position="20"/>
        <end position="43"/>
    </location>
</feature>
<name>A0A9P4WCU6_CURKU</name>
<dbReference type="Proteomes" id="UP000801428">
    <property type="component" value="Unassembled WGS sequence"/>
</dbReference>
<gene>
    <name evidence="3" type="ORF">E8E13_006045</name>
</gene>
<feature type="domain" description="MOSC" evidence="2">
    <location>
        <begin position="199"/>
        <end position="372"/>
    </location>
</feature>
<evidence type="ECO:0000313" key="3">
    <source>
        <dbReference type="EMBL" id="KAF3010699.1"/>
    </source>
</evidence>
<evidence type="ECO:0000313" key="4">
    <source>
        <dbReference type="Proteomes" id="UP000801428"/>
    </source>
</evidence>
<dbReference type="EMBL" id="SWKU01000001">
    <property type="protein sequence ID" value="KAF3010699.1"/>
    <property type="molecule type" value="Genomic_DNA"/>
</dbReference>
<accession>A0A9P4WCU6</accession>
<dbReference type="GO" id="GO:0030151">
    <property type="term" value="F:molybdenum ion binding"/>
    <property type="evidence" value="ECO:0007669"/>
    <property type="project" value="InterPro"/>
</dbReference>
<evidence type="ECO:0000259" key="2">
    <source>
        <dbReference type="PROSITE" id="PS51340"/>
    </source>
</evidence>
<protein>
    <recommendedName>
        <fullName evidence="2">MOSC domain-containing protein</fullName>
    </recommendedName>
</protein>
<keyword evidence="1" id="KW-0472">Membrane</keyword>
<sequence length="387" mass="44058">MADTNNPPTSELDHIPTVWLLTGLVVFPFLIYQLLGFLSSVIYNLTAMRISEIYVYPIKSLRAVPLKEAVATKYGFEHDRTFMLLKKKDDGSWANMSIGHFPDMTQYIQEFENYGTVDATIKVTYCAYGDADKIRTISVPLVPDVEKLETFHVNMHGSPTDAFHMGEKYSKWFTSCFGYEVILVYIGDNNKRAVMWEDMQPLTPDPITAFFNTNIPFLGRHVSKLMGNRQTTPWTIKFQDCAPFLVTSKTSLDDVSSRLEGEKMDMVKFRPNIVIDGANEPWQEDYWGKITINQKTEMIMAHNCVRCQSINLDYKTGKPGVGPSGEVLKRLQKDRRIDIGAKWSPVFGRYTFWGPDAPKSQTIKIGDKVNVTKVNEGLTIWSWPGLS</sequence>